<dbReference type="Gene3D" id="3.40.50.720">
    <property type="entry name" value="NAD(P)-binding Rossmann-like Domain"/>
    <property type="match status" value="1"/>
</dbReference>
<evidence type="ECO:0000256" key="1">
    <source>
        <dbReference type="ARBA" id="ARBA00023002"/>
    </source>
</evidence>
<dbReference type="InterPro" id="IPR055170">
    <property type="entry name" value="GFO_IDH_MocA-like_dom"/>
</dbReference>
<keyword evidence="5" id="KW-1185">Reference proteome</keyword>
<evidence type="ECO:0000313" key="4">
    <source>
        <dbReference type="EMBL" id="GLF95491.1"/>
    </source>
</evidence>
<dbReference type="InterPro" id="IPR036291">
    <property type="entry name" value="NAD(P)-bd_dom_sf"/>
</dbReference>
<evidence type="ECO:0000259" key="3">
    <source>
        <dbReference type="Pfam" id="PF22725"/>
    </source>
</evidence>
<dbReference type="PANTHER" id="PTHR43818">
    <property type="entry name" value="BCDNA.GH03377"/>
    <property type="match status" value="1"/>
</dbReference>
<feature type="domain" description="GFO/IDH/MocA-like oxidoreductase" evidence="3">
    <location>
        <begin position="132"/>
        <end position="283"/>
    </location>
</feature>
<dbReference type="InterPro" id="IPR050463">
    <property type="entry name" value="Gfo/Idh/MocA_oxidrdct_glycsds"/>
</dbReference>
<dbReference type="Pfam" id="PF01408">
    <property type="entry name" value="GFO_IDH_MocA"/>
    <property type="match status" value="1"/>
</dbReference>
<feature type="domain" description="Gfo/Idh/MocA-like oxidoreductase N-terminal" evidence="2">
    <location>
        <begin position="5"/>
        <end position="119"/>
    </location>
</feature>
<dbReference type="SUPFAM" id="SSF51735">
    <property type="entry name" value="NAD(P)-binding Rossmann-fold domains"/>
    <property type="match status" value="1"/>
</dbReference>
<accession>A0ABQ5NYQ6</accession>
<proteinExistence type="predicted"/>
<dbReference type="SUPFAM" id="SSF55347">
    <property type="entry name" value="Glyceraldehyde-3-phosphate dehydrogenase-like, C-terminal domain"/>
    <property type="match status" value="1"/>
</dbReference>
<dbReference type="RefSeq" id="WP_323447551.1">
    <property type="nucleotide sequence ID" value="NZ_BSBI01000005.1"/>
</dbReference>
<organism evidence="4 5">
    <name type="scientific">Streptomyces yaizuensis</name>
    <dbReference type="NCBI Taxonomy" id="2989713"/>
    <lineage>
        <taxon>Bacteria</taxon>
        <taxon>Bacillati</taxon>
        <taxon>Actinomycetota</taxon>
        <taxon>Actinomycetes</taxon>
        <taxon>Kitasatosporales</taxon>
        <taxon>Streptomycetaceae</taxon>
        <taxon>Streptomyces</taxon>
    </lineage>
</organism>
<dbReference type="Proteomes" id="UP001291653">
    <property type="component" value="Unassembled WGS sequence"/>
</dbReference>
<dbReference type="PANTHER" id="PTHR43818:SF11">
    <property type="entry name" value="BCDNA.GH03377"/>
    <property type="match status" value="1"/>
</dbReference>
<evidence type="ECO:0000313" key="5">
    <source>
        <dbReference type="Proteomes" id="UP001291653"/>
    </source>
</evidence>
<keyword evidence="1" id="KW-0560">Oxidoreductase</keyword>
<name>A0ABQ5NYQ6_9ACTN</name>
<dbReference type="EMBL" id="BSBI01000005">
    <property type="protein sequence ID" value="GLF95491.1"/>
    <property type="molecule type" value="Genomic_DNA"/>
</dbReference>
<dbReference type="InterPro" id="IPR000683">
    <property type="entry name" value="Gfo/Idh/MocA-like_OxRdtase_N"/>
</dbReference>
<dbReference type="Pfam" id="PF22725">
    <property type="entry name" value="GFO_IDH_MocA_C3"/>
    <property type="match status" value="1"/>
</dbReference>
<reference evidence="4 5" key="1">
    <citation type="submission" date="2022-10" db="EMBL/GenBank/DDBJ databases">
        <title>Draft genome sequence of Streptomyces sp. YSPA8.</title>
        <authorList>
            <person name="Moriuchi R."/>
            <person name="Dohra H."/>
            <person name="Yamamura H."/>
            <person name="Kodani S."/>
        </authorList>
    </citation>
    <scope>NUCLEOTIDE SEQUENCE [LARGE SCALE GENOMIC DNA]</scope>
    <source>
        <strain evidence="4 5">YSPA8</strain>
    </source>
</reference>
<dbReference type="Gene3D" id="3.30.360.10">
    <property type="entry name" value="Dihydrodipicolinate Reductase, domain 2"/>
    <property type="match status" value="1"/>
</dbReference>
<comment type="caution">
    <text evidence="4">The sequence shown here is derived from an EMBL/GenBank/DDBJ whole genome shotgun (WGS) entry which is preliminary data.</text>
</comment>
<gene>
    <name evidence="4" type="ORF">SYYSPA8_14360</name>
</gene>
<protein>
    <submittedName>
        <fullName evidence="4">Gfo/Idh/MocA family oxidoreductase</fullName>
    </submittedName>
</protein>
<sequence length="371" mass="39894">MNARIRVAVVGAGWAGGLHLEGFRRAGAELAGVFSRTRSRAEQLAARYGVPVVTDSLTALLREARPDVVSIASPPPAHHRQVVEAVEAGCHVLCDKPVAMTAAEAEKMLAAAVGQGVHHATGFIWRGDPGLARMRDLLRAGRVGRPREVHSTCALGAPLMAMNWIYDESAGGGGLMQHGTHVIDRLRWLLDAEFTALTGRLLHDVRTAPVGPDFHHTLDAFAWARDNHGREHPGLPVAEVTADVGYDVLAELSTGARVRLWESTHLTGPAAEEITVIGDEGSLTWGGTDGLTFRPPGGPAESLTVDGMSGSGASTRHEVGLRRWERLASAFLTSIRTGTPQDHPTLEDGWRVARVVDAVKRSHTTRRWEDV</sequence>
<evidence type="ECO:0000259" key="2">
    <source>
        <dbReference type="Pfam" id="PF01408"/>
    </source>
</evidence>